<keyword evidence="4 5" id="KW-0472">Membrane</keyword>
<dbReference type="EMBL" id="FWFW01000007">
    <property type="protein sequence ID" value="SLN48818.1"/>
    <property type="molecule type" value="Genomic_DNA"/>
</dbReference>
<feature type="transmembrane region" description="Helical" evidence="5">
    <location>
        <begin position="159"/>
        <end position="179"/>
    </location>
</feature>
<feature type="transmembrane region" description="Helical" evidence="5">
    <location>
        <begin position="298"/>
        <end position="316"/>
    </location>
</feature>
<dbReference type="CDD" id="cd09322">
    <property type="entry name" value="TDT_TehA_like"/>
    <property type="match status" value="1"/>
</dbReference>
<dbReference type="GO" id="GO:0046583">
    <property type="term" value="F:monoatomic cation efflux transmembrane transporter activity"/>
    <property type="evidence" value="ECO:0007669"/>
    <property type="project" value="TreeGrafter"/>
</dbReference>
<feature type="transmembrane region" description="Helical" evidence="5">
    <location>
        <begin position="126"/>
        <end position="147"/>
    </location>
</feature>
<protein>
    <submittedName>
        <fullName evidence="6">Potassium-tellurite ethidium and proflavin transporter</fullName>
    </submittedName>
</protein>
<keyword evidence="2 5" id="KW-0812">Transmembrane</keyword>
<dbReference type="Pfam" id="PF03595">
    <property type="entry name" value="SLAC1"/>
    <property type="match status" value="1"/>
</dbReference>
<reference evidence="6 7" key="1">
    <citation type="submission" date="2017-03" db="EMBL/GenBank/DDBJ databases">
        <authorList>
            <person name="Afonso C.L."/>
            <person name="Miller P.J."/>
            <person name="Scott M.A."/>
            <person name="Spackman E."/>
            <person name="Goraichik I."/>
            <person name="Dimitrov K.M."/>
            <person name="Suarez D.L."/>
            <person name="Swayne D.E."/>
        </authorList>
    </citation>
    <scope>NUCLEOTIDE SEQUENCE [LARGE SCALE GENOMIC DNA]</scope>
    <source>
        <strain evidence="6 7">CECT 7971</strain>
    </source>
</reference>
<dbReference type="PANTHER" id="PTHR37955:SF1">
    <property type="entry name" value="DEP DOMAIN-CONTAINING PROTEIN"/>
    <property type="match status" value="1"/>
</dbReference>
<dbReference type="Gene3D" id="1.50.10.150">
    <property type="entry name" value="Voltage-dependent anion channel"/>
    <property type="match status" value="1"/>
</dbReference>
<feature type="transmembrane region" description="Helical" evidence="5">
    <location>
        <begin position="217"/>
        <end position="237"/>
    </location>
</feature>
<dbReference type="RefSeq" id="WP_244515598.1">
    <property type="nucleotide sequence ID" value="NZ_FNZV01000007.1"/>
</dbReference>
<evidence type="ECO:0000256" key="4">
    <source>
        <dbReference type="ARBA" id="ARBA00023136"/>
    </source>
</evidence>
<dbReference type="AlphaFoldDB" id="A0A1Y5SV81"/>
<dbReference type="InterPro" id="IPR052951">
    <property type="entry name" value="Tellurite_res_ion_channel"/>
</dbReference>
<dbReference type="GO" id="GO:0005886">
    <property type="term" value="C:plasma membrane"/>
    <property type="evidence" value="ECO:0007669"/>
    <property type="project" value="TreeGrafter"/>
</dbReference>
<feature type="transmembrane region" description="Helical" evidence="5">
    <location>
        <begin position="24"/>
        <end position="46"/>
    </location>
</feature>
<name>A0A1Y5SV81_9RHOB</name>
<dbReference type="Proteomes" id="UP000193307">
    <property type="component" value="Unassembled WGS sequence"/>
</dbReference>
<evidence type="ECO:0000256" key="3">
    <source>
        <dbReference type="ARBA" id="ARBA00022989"/>
    </source>
</evidence>
<accession>A0A1Y5SV81</accession>
<evidence type="ECO:0000313" key="7">
    <source>
        <dbReference type="Proteomes" id="UP000193307"/>
    </source>
</evidence>
<sequence>MTLPNTPPNQRLAPKPFNAAPKGLWRATPLAIFPPILGLFGIGLAWRAAAVHFGAPDWIGEMILGAVSLLYIFCAIAYKAKVIRRPSALLDDAKILPGRAGLSAATASMFLFAATLVPYWSLGAKIVLIAGLFAHAVGALVIIRALILGPSEQRRVTPVWHLSFVGFIIAPVAAVPLGWHDLSALIYATTLPIAVAIWLISALQFMRAGVPAPLRPLLAIHMAPVSLFGIVSVLLGYDTIGFAFGWLGLTGLLMFLASVRYLTQSGFSPMWGAFTFPMAAFANLMFMVAMIMPMPFRIIGGIELVLATLAVVYIAYKVMQLWTKGTLSKLTNASTV</sequence>
<dbReference type="InterPro" id="IPR038665">
    <property type="entry name" value="Voltage-dep_anion_channel_sf"/>
</dbReference>
<feature type="transmembrane region" description="Helical" evidence="5">
    <location>
        <begin position="58"/>
        <end position="78"/>
    </location>
</feature>
<dbReference type="STRING" id="658057.SAMN04488032_10759"/>
<proteinExistence type="predicted"/>
<feature type="transmembrane region" description="Helical" evidence="5">
    <location>
        <begin position="270"/>
        <end position="292"/>
    </location>
</feature>
<comment type="subcellular location">
    <subcellularLocation>
        <location evidence="1">Membrane</location>
        <topology evidence="1">Multi-pass membrane protein</topology>
    </subcellularLocation>
</comment>
<feature type="transmembrane region" description="Helical" evidence="5">
    <location>
        <begin position="185"/>
        <end position="205"/>
    </location>
</feature>
<evidence type="ECO:0000256" key="5">
    <source>
        <dbReference type="SAM" id="Phobius"/>
    </source>
</evidence>
<keyword evidence="7" id="KW-1185">Reference proteome</keyword>
<keyword evidence="3 5" id="KW-1133">Transmembrane helix</keyword>
<feature type="transmembrane region" description="Helical" evidence="5">
    <location>
        <begin position="99"/>
        <end position="120"/>
    </location>
</feature>
<gene>
    <name evidence="6" type="ORF">PAM7971_02380</name>
</gene>
<evidence type="ECO:0000256" key="2">
    <source>
        <dbReference type="ARBA" id="ARBA00022692"/>
    </source>
</evidence>
<dbReference type="InterPro" id="IPR004695">
    <property type="entry name" value="SLAC1/Mae1/Ssu1/TehA"/>
</dbReference>
<organism evidence="6 7">
    <name type="scientific">Pacificibacter marinus</name>
    <dbReference type="NCBI Taxonomy" id="658057"/>
    <lineage>
        <taxon>Bacteria</taxon>
        <taxon>Pseudomonadati</taxon>
        <taxon>Pseudomonadota</taxon>
        <taxon>Alphaproteobacteria</taxon>
        <taxon>Rhodobacterales</taxon>
        <taxon>Roseobacteraceae</taxon>
        <taxon>Pacificibacter</taxon>
    </lineage>
</organism>
<evidence type="ECO:0000313" key="6">
    <source>
        <dbReference type="EMBL" id="SLN48818.1"/>
    </source>
</evidence>
<evidence type="ECO:0000256" key="1">
    <source>
        <dbReference type="ARBA" id="ARBA00004141"/>
    </source>
</evidence>
<feature type="transmembrane region" description="Helical" evidence="5">
    <location>
        <begin position="243"/>
        <end position="263"/>
    </location>
</feature>
<dbReference type="PANTHER" id="PTHR37955">
    <property type="entry name" value="TELLURITE RESISTANCE PROTEIN TEHA"/>
    <property type="match status" value="1"/>
</dbReference>